<name>A0A0K8J846_9FIRM</name>
<feature type="short sequence motif" description="HXTX 1" evidence="2">
    <location>
        <begin position="40"/>
        <end position="43"/>
    </location>
</feature>
<dbReference type="Gene3D" id="3.90.1140.10">
    <property type="entry name" value="Cyclic phosphodiesterase"/>
    <property type="match status" value="1"/>
</dbReference>
<dbReference type="PANTHER" id="PTHR35561">
    <property type="entry name" value="RNA 2',3'-CYCLIC PHOSPHODIESTERASE"/>
    <property type="match status" value="1"/>
</dbReference>
<dbReference type="Pfam" id="PF13563">
    <property type="entry name" value="2_5_RNA_ligase2"/>
    <property type="match status" value="1"/>
</dbReference>
<evidence type="ECO:0000313" key="3">
    <source>
        <dbReference type="EMBL" id="CUH93614.1"/>
    </source>
</evidence>
<comment type="similarity">
    <text evidence="2">Belongs to the 2H phosphoesterase superfamily. ThpR family.</text>
</comment>
<dbReference type="OrthoDB" id="9789350at2"/>
<reference evidence="4" key="1">
    <citation type="submission" date="2015-09" db="EMBL/GenBank/DDBJ databases">
        <authorList>
            <person name="Wibberg D."/>
        </authorList>
    </citation>
    <scope>NUCLEOTIDE SEQUENCE [LARGE SCALE GENOMIC DNA]</scope>
    <source>
        <strain evidence="4">SD1D</strain>
    </source>
</reference>
<feature type="short sequence motif" description="HXTX 2" evidence="2">
    <location>
        <begin position="125"/>
        <end position="128"/>
    </location>
</feature>
<organism evidence="3 4">
    <name type="scientific">Herbinix luporum</name>
    <dbReference type="NCBI Taxonomy" id="1679721"/>
    <lineage>
        <taxon>Bacteria</taxon>
        <taxon>Bacillati</taxon>
        <taxon>Bacillota</taxon>
        <taxon>Clostridia</taxon>
        <taxon>Lachnospirales</taxon>
        <taxon>Lachnospiraceae</taxon>
        <taxon>Herbinix</taxon>
    </lineage>
</organism>
<dbReference type="NCBIfam" id="TIGR02258">
    <property type="entry name" value="2_5_ligase"/>
    <property type="match status" value="1"/>
</dbReference>
<dbReference type="EMBL" id="LN879430">
    <property type="protein sequence ID" value="CUH93614.1"/>
    <property type="molecule type" value="Genomic_DNA"/>
</dbReference>
<comment type="function">
    <text evidence="2">Hydrolyzes RNA 2',3'-cyclic phosphodiester to an RNA 2'-phosphomonoester.</text>
</comment>
<dbReference type="SUPFAM" id="SSF55144">
    <property type="entry name" value="LigT-like"/>
    <property type="match status" value="1"/>
</dbReference>
<dbReference type="GO" id="GO:0004113">
    <property type="term" value="F:2',3'-cyclic-nucleotide 3'-phosphodiesterase activity"/>
    <property type="evidence" value="ECO:0007669"/>
    <property type="project" value="InterPro"/>
</dbReference>
<evidence type="ECO:0000256" key="1">
    <source>
        <dbReference type="ARBA" id="ARBA00022801"/>
    </source>
</evidence>
<feature type="active site" description="Proton acceptor" evidence="2">
    <location>
        <position position="125"/>
    </location>
</feature>
<keyword evidence="1 2" id="KW-0378">Hydrolase</keyword>
<dbReference type="RefSeq" id="WP_058258847.1">
    <property type="nucleotide sequence ID" value="NZ_LN879430.1"/>
</dbReference>
<dbReference type="GO" id="GO:0008664">
    <property type="term" value="F:RNA 2',3'-cyclic 3'-phosphodiesterase activity"/>
    <property type="evidence" value="ECO:0007669"/>
    <property type="project" value="UniProtKB-EC"/>
</dbReference>
<dbReference type="InterPro" id="IPR009097">
    <property type="entry name" value="Cyclic_Pdiesterase"/>
</dbReference>
<dbReference type="Proteomes" id="UP000196053">
    <property type="component" value="Chromosome I"/>
</dbReference>
<protein>
    <recommendedName>
        <fullName evidence="2">RNA 2',3'-cyclic phosphodiesterase</fullName>
        <shortName evidence="2">RNA 2',3'-CPDase</shortName>
        <ecNumber evidence="2">3.1.4.58</ecNumber>
    </recommendedName>
</protein>
<accession>A0A0K8J846</accession>
<proteinExistence type="inferred from homology"/>
<feature type="active site" description="Proton donor" evidence="2">
    <location>
        <position position="40"/>
    </location>
</feature>
<sequence>MRLFTAITFEDQIKDSLWEAMEKLSFNVIKGSFTAKDNLHLTLNFIGETKKIELVKEAMEEAVFAANIKSFNLSIGGFGRFSRRDGDICFIGVKREENLLGIQKELTNRLKSAGFDLENREYKPHITLARRVRFAGGFRDDELASLIVNLSQKVQKISLMKSEHINGRLTYTEIFHVCLP</sequence>
<dbReference type="InterPro" id="IPR004175">
    <property type="entry name" value="RNA_CPDase"/>
</dbReference>
<dbReference type="EC" id="3.1.4.58" evidence="2"/>
<gene>
    <name evidence="3" type="ORF">SD1D_2078</name>
</gene>
<evidence type="ECO:0000313" key="4">
    <source>
        <dbReference type="Proteomes" id="UP000196053"/>
    </source>
</evidence>
<keyword evidence="4" id="KW-1185">Reference proteome</keyword>
<dbReference type="HAMAP" id="MF_01940">
    <property type="entry name" value="RNA_CPDase"/>
    <property type="match status" value="1"/>
</dbReference>
<dbReference type="PANTHER" id="PTHR35561:SF1">
    <property type="entry name" value="RNA 2',3'-CYCLIC PHOSPHODIESTERASE"/>
    <property type="match status" value="1"/>
</dbReference>
<evidence type="ECO:0000256" key="2">
    <source>
        <dbReference type="HAMAP-Rule" id="MF_01940"/>
    </source>
</evidence>
<comment type="catalytic activity">
    <reaction evidence="2">
        <text>a 3'-end 2',3'-cyclophospho-ribonucleotide-RNA + H2O = a 3'-end 2'-phospho-ribonucleotide-RNA + H(+)</text>
        <dbReference type="Rhea" id="RHEA:11828"/>
        <dbReference type="Rhea" id="RHEA-COMP:10464"/>
        <dbReference type="Rhea" id="RHEA-COMP:17353"/>
        <dbReference type="ChEBI" id="CHEBI:15377"/>
        <dbReference type="ChEBI" id="CHEBI:15378"/>
        <dbReference type="ChEBI" id="CHEBI:83064"/>
        <dbReference type="ChEBI" id="CHEBI:173113"/>
        <dbReference type="EC" id="3.1.4.58"/>
    </reaction>
</comment>
<dbReference type="KEGG" id="hsd:SD1D_2078"/>
<dbReference type="AlphaFoldDB" id="A0A0K8J846"/>